<evidence type="ECO:0000256" key="4">
    <source>
        <dbReference type="PROSITE-ProRule" id="PRU00146"/>
    </source>
</evidence>
<dbReference type="InterPro" id="IPR019787">
    <property type="entry name" value="Znf_PHD-finger"/>
</dbReference>
<evidence type="ECO:0000256" key="1">
    <source>
        <dbReference type="ARBA" id="ARBA00022723"/>
    </source>
</evidence>
<dbReference type="InterPro" id="IPR001965">
    <property type="entry name" value="Znf_PHD"/>
</dbReference>
<protein>
    <recommendedName>
        <fullName evidence="6">PHD-type domain-containing protein</fullName>
    </recommendedName>
</protein>
<dbReference type="GO" id="GO:0008270">
    <property type="term" value="F:zinc ion binding"/>
    <property type="evidence" value="ECO:0007669"/>
    <property type="project" value="UniProtKB-KW"/>
</dbReference>
<evidence type="ECO:0000256" key="3">
    <source>
        <dbReference type="ARBA" id="ARBA00022833"/>
    </source>
</evidence>
<keyword evidence="3" id="KW-0862">Zinc</keyword>
<dbReference type="InterPro" id="IPR004941">
    <property type="entry name" value="FP_N"/>
</dbReference>
<dbReference type="InterPro" id="IPR011011">
    <property type="entry name" value="Znf_FYVE_PHD"/>
</dbReference>
<dbReference type="PROSITE" id="PS50016">
    <property type="entry name" value="ZF_PHD_2"/>
    <property type="match status" value="1"/>
</dbReference>
<dbReference type="SMART" id="SM00249">
    <property type="entry name" value="PHD"/>
    <property type="match status" value="1"/>
</dbReference>
<evidence type="ECO:0000259" key="6">
    <source>
        <dbReference type="PROSITE" id="PS50016"/>
    </source>
</evidence>
<dbReference type="Pfam" id="PF25298">
    <property type="entry name" value="Baculo_FP_2nd"/>
    <property type="match status" value="1"/>
</dbReference>
<evidence type="ECO:0000313" key="7">
    <source>
        <dbReference type="EMBL" id="CAH2093494.1"/>
    </source>
</evidence>
<dbReference type="SUPFAM" id="SSF57903">
    <property type="entry name" value="FYVE/PHD zinc finger"/>
    <property type="match status" value="1"/>
</dbReference>
<sequence length="319" mass="36607">MVKCVKCSKLINQKNPGLQCNTCDKWYHASCVAMTNEQLNTLSKTDSVDWICKSCSGQQKPKRLSCILPKEDVSEFQNLEPMANNLTKKDILDLKSQLIEVIREELQRTLQFYSDKIDEYECKLKVQENCTKQLENKYKNLNLKYESLEMKLNTIQQGQLANNIEICGVKEVEQEDIMKITKDIATKIHQNTSDIVKCYRKKKSKGNPSQKKPESSAIVVLLREGVRDAWLRAAKDVSLTVQDVGGNGRDRIYLRESLTPSTAFLLWKTKEQLKEHYKYIWCKNGSVLIRKADNEKISAVKSVSDLIKVKSTLTTELCE</sequence>
<dbReference type="PROSITE" id="PS01359">
    <property type="entry name" value="ZF_PHD_1"/>
    <property type="match status" value="1"/>
</dbReference>
<keyword evidence="1" id="KW-0479">Metal-binding</keyword>
<comment type="caution">
    <text evidence="7">The sequence shown here is derived from an EMBL/GenBank/DDBJ whole genome shotgun (WGS) entry which is preliminary data.</text>
</comment>
<organism evidence="7 8">
    <name type="scientific">Euphydryas editha</name>
    <name type="common">Edith's checkerspot</name>
    <dbReference type="NCBI Taxonomy" id="104508"/>
    <lineage>
        <taxon>Eukaryota</taxon>
        <taxon>Metazoa</taxon>
        <taxon>Ecdysozoa</taxon>
        <taxon>Arthropoda</taxon>
        <taxon>Hexapoda</taxon>
        <taxon>Insecta</taxon>
        <taxon>Pterygota</taxon>
        <taxon>Neoptera</taxon>
        <taxon>Endopterygota</taxon>
        <taxon>Lepidoptera</taxon>
        <taxon>Glossata</taxon>
        <taxon>Ditrysia</taxon>
        <taxon>Papilionoidea</taxon>
        <taxon>Nymphalidae</taxon>
        <taxon>Nymphalinae</taxon>
        <taxon>Euphydryas</taxon>
    </lineage>
</organism>
<dbReference type="AlphaFoldDB" id="A0AAU9U3I8"/>
<keyword evidence="2 4" id="KW-0863">Zinc-finger</keyword>
<keyword evidence="5" id="KW-0175">Coiled coil</keyword>
<dbReference type="InterPro" id="IPR057251">
    <property type="entry name" value="FP_C"/>
</dbReference>
<accession>A0AAU9U3I8</accession>
<dbReference type="Proteomes" id="UP001153954">
    <property type="component" value="Unassembled WGS sequence"/>
</dbReference>
<proteinExistence type="predicted"/>
<dbReference type="Pfam" id="PF03258">
    <property type="entry name" value="Baculo_FP"/>
    <property type="match status" value="1"/>
</dbReference>
<gene>
    <name evidence="7" type="ORF">EEDITHA_LOCUS9155</name>
</gene>
<evidence type="ECO:0000313" key="8">
    <source>
        <dbReference type="Proteomes" id="UP001153954"/>
    </source>
</evidence>
<name>A0AAU9U3I8_EUPED</name>
<keyword evidence="8" id="KW-1185">Reference proteome</keyword>
<dbReference type="Gene3D" id="3.30.40.10">
    <property type="entry name" value="Zinc/RING finger domain, C3HC4 (zinc finger)"/>
    <property type="match status" value="1"/>
</dbReference>
<feature type="domain" description="PHD-type" evidence="6">
    <location>
        <begin position="1"/>
        <end position="58"/>
    </location>
</feature>
<dbReference type="InterPro" id="IPR013083">
    <property type="entry name" value="Znf_RING/FYVE/PHD"/>
</dbReference>
<evidence type="ECO:0000256" key="2">
    <source>
        <dbReference type="ARBA" id="ARBA00022771"/>
    </source>
</evidence>
<evidence type="ECO:0000256" key="5">
    <source>
        <dbReference type="SAM" id="Coils"/>
    </source>
</evidence>
<reference evidence="7" key="1">
    <citation type="submission" date="2022-03" db="EMBL/GenBank/DDBJ databases">
        <authorList>
            <person name="Tunstrom K."/>
        </authorList>
    </citation>
    <scope>NUCLEOTIDE SEQUENCE</scope>
</reference>
<dbReference type="InterPro" id="IPR019786">
    <property type="entry name" value="Zinc_finger_PHD-type_CS"/>
</dbReference>
<feature type="coiled-coil region" evidence="5">
    <location>
        <begin position="103"/>
        <end position="158"/>
    </location>
</feature>
<dbReference type="EMBL" id="CAKOGL010000013">
    <property type="protein sequence ID" value="CAH2093494.1"/>
    <property type="molecule type" value="Genomic_DNA"/>
</dbReference>
<dbReference type="Pfam" id="PF00628">
    <property type="entry name" value="PHD"/>
    <property type="match status" value="1"/>
</dbReference>